<dbReference type="PANTHER" id="PTHR34582">
    <property type="entry name" value="UPF0702 TRANSMEMBRANE PROTEIN YCAP"/>
    <property type="match status" value="1"/>
</dbReference>
<evidence type="ECO:0000313" key="9">
    <source>
        <dbReference type="EMBL" id="RCW66435.1"/>
    </source>
</evidence>
<keyword evidence="10" id="KW-1185">Reference proteome</keyword>
<feature type="transmembrane region" description="Helical" evidence="7">
    <location>
        <begin position="60"/>
        <end position="79"/>
    </location>
</feature>
<evidence type="ECO:0000256" key="2">
    <source>
        <dbReference type="ARBA" id="ARBA00006448"/>
    </source>
</evidence>
<dbReference type="Pfam" id="PF04239">
    <property type="entry name" value="DUF421"/>
    <property type="match status" value="1"/>
</dbReference>
<evidence type="ECO:0000313" key="10">
    <source>
        <dbReference type="Proteomes" id="UP000252585"/>
    </source>
</evidence>
<evidence type="ECO:0000256" key="3">
    <source>
        <dbReference type="ARBA" id="ARBA00022475"/>
    </source>
</evidence>
<dbReference type="PANTHER" id="PTHR34582:SF6">
    <property type="entry name" value="UPF0702 TRANSMEMBRANE PROTEIN YCAP"/>
    <property type="match status" value="1"/>
</dbReference>
<feature type="domain" description="YetF C-terminal" evidence="8">
    <location>
        <begin position="83"/>
        <end position="209"/>
    </location>
</feature>
<feature type="transmembrane region" description="Helical" evidence="7">
    <location>
        <begin position="36"/>
        <end position="54"/>
    </location>
</feature>
<gene>
    <name evidence="9" type="ORF">DFR57_109158</name>
</gene>
<evidence type="ECO:0000256" key="5">
    <source>
        <dbReference type="ARBA" id="ARBA00022989"/>
    </source>
</evidence>
<dbReference type="Gene3D" id="3.30.240.20">
    <property type="entry name" value="bsu07140 like domains"/>
    <property type="match status" value="2"/>
</dbReference>
<accession>A0A368XF06</accession>
<protein>
    <submittedName>
        <fullName evidence="9">Uncharacterized membrane protein YcaP (DUF421 family)</fullName>
    </submittedName>
</protein>
<proteinExistence type="inferred from homology"/>
<comment type="caution">
    <text evidence="9">The sequence shown here is derived from an EMBL/GenBank/DDBJ whole genome shotgun (WGS) entry which is preliminary data.</text>
</comment>
<organism evidence="9 10">
    <name type="scientific">Saliterribacillus persicus</name>
    <dbReference type="NCBI Taxonomy" id="930114"/>
    <lineage>
        <taxon>Bacteria</taxon>
        <taxon>Bacillati</taxon>
        <taxon>Bacillota</taxon>
        <taxon>Bacilli</taxon>
        <taxon>Bacillales</taxon>
        <taxon>Bacillaceae</taxon>
        <taxon>Saliterribacillus</taxon>
    </lineage>
</organism>
<feature type="transmembrane region" description="Helical" evidence="7">
    <location>
        <begin position="6"/>
        <end position="24"/>
    </location>
</feature>
<evidence type="ECO:0000259" key="8">
    <source>
        <dbReference type="Pfam" id="PF04239"/>
    </source>
</evidence>
<evidence type="ECO:0000256" key="7">
    <source>
        <dbReference type="SAM" id="Phobius"/>
    </source>
</evidence>
<dbReference type="InterPro" id="IPR007353">
    <property type="entry name" value="DUF421"/>
</dbReference>
<evidence type="ECO:0000256" key="6">
    <source>
        <dbReference type="ARBA" id="ARBA00023136"/>
    </source>
</evidence>
<comment type="subcellular location">
    <subcellularLocation>
        <location evidence="1">Cell membrane</location>
        <topology evidence="1">Multi-pass membrane protein</topology>
    </subcellularLocation>
</comment>
<dbReference type="Proteomes" id="UP000252585">
    <property type="component" value="Unassembled WGS sequence"/>
</dbReference>
<keyword evidence="5 7" id="KW-1133">Transmembrane helix</keyword>
<dbReference type="EMBL" id="QPJJ01000009">
    <property type="protein sequence ID" value="RCW66435.1"/>
    <property type="molecule type" value="Genomic_DNA"/>
</dbReference>
<dbReference type="AlphaFoldDB" id="A0A368XF06"/>
<evidence type="ECO:0000256" key="1">
    <source>
        <dbReference type="ARBA" id="ARBA00004651"/>
    </source>
</evidence>
<dbReference type="GO" id="GO:0005886">
    <property type="term" value="C:plasma membrane"/>
    <property type="evidence" value="ECO:0007669"/>
    <property type="project" value="UniProtKB-SubCell"/>
</dbReference>
<keyword evidence="6 7" id="KW-0472">Membrane</keyword>
<comment type="similarity">
    <text evidence="2">Belongs to the UPF0702 family.</text>
</comment>
<evidence type="ECO:0000256" key="4">
    <source>
        <dbReference type="ARBA" id="ARBA00022692"/>
    </source>
</evidence>
<keyword evidence="3" id="KW-1003">Cell membrane</keyword>
<sequence>MDGHEIILLIIRTIFSYIMIVFVFRLMGKREIGELSLLDIVIFIMIAEIAVFSIDDLKRPFIHGIVPMLVLFLIQRFTAQISMKSKLFRGWFEGRPSIIISNGYINEQEMRKNRYNFDDLTQQLRENGIDAINQVQFAILEPSGKLSVIEKEEESTSNTNYFGLLYPLILDGKIQTSSLDKIGKDETWLKSELKKRGISDWKAISFCTINSDKKWSIDFDTPSS</sequence>
<keyword evidence="4 7" id="KW-0812">Transmembrane</keyword>
<name>A0A368XF06_9BACI</name>
<dbReference type="InterPro" id="IPR023090">
    <property type="entry name" value="UPF0702_alpha/beta_dom_sf"/>
</dbReference>
<reference evidence="9 10" key="1">
    <citation type="submission" date="2018-07" db="EMBL/GenBank/DDBJ databases">
        <title>Genomic Encyclopedia of Type Strains, Phase IV (KMG-IV): sequencing the most valuable type-strain genomes for metagenomic binning, comparative biology and taxonomic classification.</title>
        <authorList>
            <person name="Goeker M."/>
        </authorList>
    </citation>
    <scope>NUCLEOTIDE SEQUENCE [LARGE SCALE GENOMIC DNA]</scope>
    <source>
        <strain evidence="9 10">DSM 27696</strain>
    </source>
</reference>
<dbReference type="RefSeq" id="WP_245937455.1">
    <property type="nucleotide sequence ID" value="NZ_QPJJ01000009.1"/>
</dbReference>